<reference evidence="2" key="1">
    <citation type="journal article" date="2013" name="Nature">
        <title>Draft genome of the wheat A-genome progenitor Triticum urartu.</title>
        <authorList>
            <person name="Ling H.Q."/>
            <person name="Zhao S."/>
            <person name="Liu D."/>
            <person name="Wang J."/>
            <person name="Sun H."/>
            <person name="Zhang C."/>
            <person name="Fan H."/>
            <person name="Li D."/>
            <person name="Dong L."/>
            <person name="Tao Y."/>
            <person name="Gao C."/>
            <person name="Wu H."/>
            <person name="Li Y."/>
            <person name="Cui Y."/>
            <person name="Guo X."/>
            <person name="Zheng S."/>
            <person name="Wang B."/>
            <person name="Yu K."/>
            <person name="Liang Q."/>
            <person name="Yang W."/>
            <person name="Lou X."/>
            <person name="Chen J."/>
            <person name="Feng M."/>
            <person name="Jian J."/>
            <person name="Zhang X."/>
            <person name="Luo G."/>
            <person name="Jiang Y."/>
            <person name="Liu J."/>
            <person name="Wang Z."/>
            <person name="Sha Y."/>
            <person name="Zhang B."/>
            <person name="Wu H."/>
            <person name="Tang D."/>
            <person name="Shen Q."/>
            <person name="Xue P."/>
            <person name="Zou S."/>
            <person name="Wang X."/>
            <person name="Liu X."/>
            <person name="Wang F."/>
            <person name="Yang Y."/>
            <person name="An X."/>
            <person name="Dong Z."/>
            <person name="Zhang K."/>
            <person name="Zhang X."/>
            <person name="Luo M.C."/>
            <person name="Dvorak J."/>
            <person name="Tong Y."/>
            <person name="Wang J."/>
            <person name="Yang H."/>
            <person name="Li Z."/>
            <person name="Wang D."/>
            <person name="Zhang A."/>
            <person name="Wang J."/>
        </authorList>
    </citation>
    <scope>NUCLEOTIDE SEQUENCE</scope>
    <source>
        <strain evidence="2">cv. G1812</strain>
    </source>
</reference>
<keyword evidence="2" id="KW-1185">Reference proteome</keyword>
<proteinExistence type="predicted"/>
<evidence type="ECO:0000313" key="1">
    <source>
        <dbReference type="EnsemblPlants" id="TuG1812G0600000823.01.T01.cds256574"/>
    </source>
</evidence>
<dbReference type="Proteomes" id="UP000015106">
    <property type="component" value="Chromosome 6"/>
</dbReference>
<evidence type="ECO:0000313" key="2">
    <source>
        <dbReference type="Proteomes" id="UP000015106"/>
    </source>
</evidence>
<dbReference type="AlphaFoldDB" id="A0A8R7UNL0"/>
<dbReference type="Gramene" id="TuG1812G0600000823.01.T01">
    <property type="protein sequence ID" value="TuG1812G0600000823.01.T01.cds256574"/>
    <property type="gene ID" value="TuG1812G0600000823.01"/>
</dbReference>
<dbReference type="EnsemblPlants" id="TuG1812G0600000823.01.T01">
    <property type="protein sequence ID" value="TuG1812G0600000823.01.T01.cds256574"/>
    <property type="gene ID" value="TuG1812G0600000823.01"/>
</dbReference>
<reference evidence="1" key="3">
    <citation type="submission" date="2022-06" db="UniProtKB">
        <authorList>
            <consortium name="EnsemblPlants"/>
        </authorList>
    </citation>
    <scope>IDENTIFICATION</scope>
</reference>
<reference evidence="1" key="2">
    <citation type="submission" date="2018-03" db="EMBL/GenBank/DDBJ databases">
        <title>The Triticum urartu genome reveals the dynamic nature of wheat genome evolution.</title>
        <authorList>
            <person name="Ling H."/>
            <person name="Ma B."/>
            <person name="Shi X."/>
            <person name="Liu H."/>
            <person name="Dong L."/>
            <person name="Sun H."/>
            <person name="Cao Y."/>
            <person name="Gao Q."/>
            <person name="Zheng S."/>
            <person name="Li Y."/>
            <person name="Yu Y."/>
            <person name="Du H."/>
            <person name="Qi M."/>
            <person name="Li Y."/>
            <person name="Yu H."/>
            <person name="Cui Y."/>
            <person name="Wang N."/>
            <person name="Chen C."/>
            <person name="Wu H."/>
            <person name="Zhao Y."/>
            <person name="Zhang J."/>
            <person name="Li Y."/>
            <person name="Zhou W."/>
            <person name="Zhang B."/>
            <person name="Hu W."/>
            <person name="Eijk M."/>
            <person name="Tang J."/>
            <person name="Witsenboer H."/>
            <person name="Zhao S."/>
            <person name="Li Z."/>
            <person name="Zhang A."/>
            <person name="Wang D."/>
            <person name="Liang C."/>
        </authorList>
    </citation>
    <scope>NUCLEOTIDE SEQUENCE [LARGE SCALE GENOMIC DNA]</scope>
    <source>
        <strain evidence="1">cv. G1812</strain>
    </source>
</reference>
<name>A0A8R7UNL0_TRIUA</name>
<sequence>MCRVNSFGVKNPDNAIPVLRQLHFLDQLPQVDKLQNLFFVAHPLETLHPFVFSQSICHLEIFPPGQLCNLWSHFNGCNPMQPLVFPEICLLFVPQNDLSAGGEKVSVYCIARNLGTSPRSVSVIPFEPTPSESQSSAITG</sequence>
<accession>A0A8R7UNL0</accession>
<protein>
    <submittedName>
        <fullName evidence="1">Uncharacterized protein</fullName>
    </submittedName>
</protein>
<organism evidence="1 2">
    <name type="scientific">Triticum urartu</name>
    <name type="common">Red wild einkorn</name>
    <name type="synonym">Crithodium urartu</name>
    <dbReference type="NCBI Taxonomy" id="4572"/>
    <lineage>
        <taxon>Eukaryota</taxon>
        <taxon>Viridiplantae</taxon>
        <taxon>Streptophyta</taxon>
        <taxon>Embryophyta</taxon>
        <taxon>Tracheophyta</taxon>
        <taxon>Spermatophyta</taxon>
        <taxon>Magnoliopsida</taxon>
        <taxon>Liliopsida</taxon>
        <taxon>Poales</taxon>
        <taxon>Poaceae</taxon>
        <taxon>BOP clade</taxon>
        <taxon>Pooideae</taxon>
        <taxon>Triticodae</taxon>
        <taxon>Triticeae</taxon>
        <taxon>Triticinae</taxon>
        <taxon>Triticum</taxon>
    </lineage>
</organism>